<keyword evidence="4" id="KW-1185">Reference proteome</keyword>
<reference evidence="4" key="1">
    <citation type="journal article" date="2019" name="Int. J. Syst. Evol. Microbiol.">
        <title>The Global Catalogue of Microorganisms (GCM) 10K type strain sequencing project: providing services to taxonomists for standard genome sequencing and annotation.</title>
        <authorList>
            <consortium name="The Broad Institute Genomics Platform"/>
            <consortium name="The Broad Institute Genome Sequencing Center for Infectious Disease"/>
            <person name="Wu L."/>
            <person name="Ma J."/>
        </authorList>
    </citation>
    <scope>NUCLEOTIDE SEQUENCE [LARGE SCALE GENOMIC DNA]</scope>
    <source>
        <strain evidence="4">SYNS20</strain>
    </source>
</reference>
<evidence type="ECO:0000313" key="3">
    <source>
        <dbReference type="EMBL" id="MFC7304746.1"/>
    </source>
</evidence>
<keyword evidence="2" id="KW-0732">Signal</keyword>
<feature type="region of interest" description="Disordered" evidence="1">
    <location>
        <begin position="78"/>
        <end position="101"/>
    </location>
</feature>
<feature type="chain" id="PRO_5045575224" description="Lipoprotein" evidence="2">
    <location>
        <begin position="25"/>
        <end position="163"/>
    </location>
</feature>
<feature type="signal peptide" evidence="2">
    <location>
        <begin position="1"/>
        <end position="24"/>
    </location>
</feature>
<proteinExistence type="predicted"/>
<protein>
    <recommendedName>
        <fullName evidence="5">Lipoprotein</fullName>
    </recommendedName>
</protein>
<sequence>MSMLRRRIRMVCVAGLVAGTAVTAAGCSDSDGDPSSKVSQAASAASSVAGEASSALSSATAAAKEKLDKFKDGIDAKGDVKVGGTSTDGDGRTTAPVTATNGGDKEAEYMVQVNFRNADKKLLDTVVVTVPSVKAGGSGEATARSTHKLSGDVTAEVGRALRH</sequence>
<gene>
    <name evidence="3" type="ORF">ACFQVC_11010</name>
</gene>
<evidence type="ECO:0000256" key="2">
    <source>
        <dbReference type="SAM" id="SignalP"/>
    </source>
</evidence>
<evidence type="ECO:0000313" key="4">
    <source>
        <dbReference type="Proteomes" id="UP001596523"/>
    </source>
</evidence>
<dbReference type="EMBL" id="JBHTCF010000003">
    <property type="protein sequence ID" value="MFC7304746.1"/>
    <property type="molecule type" value="Genomic_DNA"/>
</dbReference>
<comment type="caution">
    <text evidence="3">The sequence shown here is derived from an EMBL/GenBank/DDBJ whole genome shotgun (WGS) entry which is preliminary data.</text>
</comment>
<dbReference type="PROSITE" id="PS51257">
    <property type="entry name" value="PROKAR_LIPOPROTEIN"/>
    <property type="match status" value="1"/>
</dbReference>
<evidence type="ECO:0008006" key="5">
    <source>
        <dbReference type="Google" id="ProtNLM"/>
    </source>
</evidence>
<organism evidence="3 4">
    <name type="scientific">Streptomyces monticola</name>
    <dbReference type="NCBI Taxonomy" id="2666263"/>
    <lineage>
        <taxon>Bacteria</taxon>
        <taxon>Bacillati</taxon>
        <taxon>Actinomycetota</taxon>
        <taxon>Actinomycetes</taxon>
        <taxon>Kitasatosporales</taxon>
        <taxon>Streptomycetaceae</taxon>
        <taxon>Streptomyces</taxon>
    </lineage>
</organism>
<dbReference type="Proteomes" id="UP001596523">
    <property type="component" value="Unassembled WGS sequence"/>
</dbReference>
<dbReference type="RefSeq" id="WP_381829470.1">
    <property type="nucleotide sequence ID" value="NZ_JBHTCF010000003.1"/>
</dbReference>
<feature type="compositionally biased region" description="Low complexity" evidence="1">
    <location>
        <begin position="83"/>
        <end position="94"/>
    </location>
</feature>
<accession>A0ABW2JGQ1</accession>
<name>A0ABW2JGQ1_9ACTN</name>
<evidence type="ECO:0000256" key="1">
    <source>
        <dbReference type="SAM" id="MobiDB-lite"/>
    </source>
</evidence>